<dbReference type="InterPro" id="IPR000835">
    <property type="entry name" value="HTH_MarR-typ"/>
</dbReference>
<organism evidence="5 6">
    <name type="scientific">Thermaerobacillus caldiproteolyticus</name>
    <dbReference type="NCBI Taxonomy" id="247480"/>
    <lineage>
        <taxon>Bacteria</taxon>
        <taxon>Bacillati</taxon>
        <taxon>Bacillota</taxon>
        <taxon>Bacilli</taxon>
        <taxon>Bacillales</taxon>
        <taxon>Anoxybacillaceae</taxon>
        <taxon>Thermaerobacillus</taxon>
    </lineage>
</organism>
<feature type="domain" description="HTH marR-type" evidence="4">
    <location>
        <begin position="5"/>
        <end position="160"/>
    </location>
</feature>
<dbReference type="PANTHER" id="PTHR35790">
    <property type="entry name" value="HTH-TYPE TRANSCRIPTIONAL REGULATOR PCHR"/>
    <property type="match status" value="1"/>
</dbReference>
<evidence type="ECO:0000256" key="2">
    <source>
        <dbReference type="ARBA" id="ARBA00023125"/>
    </source>
</evidence>
<keyword evidence="3" id="KW-0804">Transcription</keyword>
<protein>
    <submittedName>
        <fullName evidence="5">DNA-binding MarR family transcriptional regulator</fullName>
    </submittedName>
</protein>
<dbReference type="PROSITE" id="PS50995">
    <property type="entry name" value="HTH_MARR_2"/>
    <property type="match status" value="1"/>
</dbReference>
<evidence type="ECO:0000259" key="4">
    <source>
        <dbReference type="PROSITE" id="PS50995"/>
    </source>
</evidence>
<dbReference type="PANTHER" id="PTHR35790:SF4">
    <property type="entry name" value="HTH-TYPE TRANSCRIPTIONAL REGULATOR PCHR"/>
    <property type="match status" value="1"/>
</dbReference>
<dbReference type="InterPro" id="IPR036390">
    <property type="entry name" value="WH_DNA-bd_sf"/>
</dbReference>
<dbReference type="AlphaFoldDB" id="A0A7W0BYZ6"/>
<gene>
    <name evidence="5" type="ORF">HNR31_003026</name>
</gene>
<evidence type="ECO:0000256" key="1">
    <source>
        <dbReference type="ARBA" id="ARBA00023015"/>
    </source>
</evidence>
<dbReference type="Proteomes" id="UP000523087">
    <property type="component" value="Unassembled WGS sequence"/>
</dbReference>
<dbReference type="InterPro" id="IPR052067">
    <property type="entry name" value="Metal_resp_HTH_trans_reg"/>
</dbReference>
<evidence type="ECO:0000313" key="6">
    <source>
        <dbReference type="Proteomes" id="UP000523087"/>
    </source>
</evidence>
<proteinExistence type="predicted"/>
<evidence type="ECO:0000313" key="5">
    <source>
        <dbReference type="EMBL" id="MBA2876231.1"/>
    </source>
</evidence>
<comment type="caution">
    <text evidence="5">The sequence shown here is derived from an EMBL/GenBank/DDBJ whole genome shotgun (WGS) entry which is preliminary data.</text>
</comment>
<reference evidence="5 6" key="1">
    <citation type="submission" date="2020-07" db="EMBL/GenBank/DDBJ databases">
        <title>Genomic Encyclopedia of Type Strains, Phase IV (KMG-IV): sequencing the most valuable type-strain genomes for metagenomic binning, comparative biology and taxonomic classification.</title>
        <authorList>
            <person name="Goeker M."/>
        </authorList>
    </citation>
    <scope>NUCLEOTIDE SEQUENCE [LARGE SCALE GENOMIC DNA]</scope>
    <source>
        <strain evidence="5 6">DSM 15730</strain>
    </source>
</reference>
<accession>A0A7W0BYZ6</accession>
<dbReference type="RefSeq" id="WP_181556958.1">
    <property type="nucleotide sequence ID" value="NZ_JACDUT010000010.1"/>
</dbReference>
<dbReference type="GO" id="GO:0003700">
    <property type="term" value="F:DNA-binding transcription factor activity"/>
    <property type="evidence" value="ECO:0007669"/>
    <property type="project" value="InterPro"/>
</dbReference>
<sequence>MTDADNDIKKIQQRIKESLLLIFTSESDDASDKIWLIENTSNDRLKQLIPKLSVLSLHTLEIISQNEGIKGIDIAQKLGVTKGAISKVTRKLLDYGLIRKEQRPTNLKEIYFYVTPLGAELSKLHQQYHLELDKKSFELFRSYDLSSLELVADFLEKLARLR</sequence>
<dbReference type="EMBL" id="JACDUT010000010">
    <property type="protein sequence ID" value="MBA2876231.1"/>
    <property type="molecule type" value="Genomic_DNA"/>
</dbReference>
<keyword evidence="2 5" id="KW-0238">DNA-binding</keyword>
<dbReference type="GO" id="GO:0003677">
    <property type="term" value="F:DNA binding"/>
    <property type="evidence" value="ECO:0007669"/>
    <property type="project" value="UniProtKB-KW"/>
</dbReference>
<dbReference type="SUPFAM" id="SSF46785">
    <property type="entry name" value="Winged helix' DNA-binding domain"/>
    <property type="match status" value="1"/>
</dbReference>
<evidence type="ECO:0000256" key="3">
    <source>
        <dbReference type="ARBA" id="ARBA00023163"/>
    </source>
</evidence>
<name>A0A7W0BYZ6_9BACL</name>
<keyword evidence="6" id="KW-1185">Reference proteome</keyword>
<dbReference type="Gene3D" id="1.10.10.10">
    <property type="entry name" value="Winged helix-like DNA-binding domain superfamily/Winged helix DNA-binding domain"/>
    <property type="match status" value="1"/>
</dbReference>
<dbReference type="InterPro" id="IPR036388">
    <property type="entry name" value="WH-like_DNA-bd_sf"/>
</dbReference>
<dbReference type="SMART" id="SM00347">
    <property type="entry name" value="HTH_MARR"/>
    <property type="match status" value="1"/>
</dbReference>
<keyword evidence="1" id="KW-0805">Transcription regulation</keyword>
<dbReference type="Pfam" id="PF01047">
    <property type="entry name" value="MarR"/>
    <property type="match status" value="1"/>
</dbReference>